<dbReference type="EMBL" id="LRAD01000024">
    <property type="protein sequence ID" value="KXZ61016.1"/>
    <property type="molecule type" value="Genomic_DNA"/>
</dbReference>
<keyword evidence="1" id="KW-0472">Membrane</keyword>
<reference evidence="2 3" key="1">
    <citation type="submission" date="2016-01" db="EMBL/GenBank/DDBJ databases">
        <title>Draft genome sequences of Microbacterium laevaniformans LCDC 91-0039 and the type strain of Microbacterium hominis LCDC 84-209.</title>
        <authorList>
            <person name="Bernier A.-M."/>
            <person name="Bernard K."/>
        </authorList>
    </citation>
    <scope>NUCLEOTIDE SEQUENCE [LARGE SCALE GENOMIC DNA]</scope>
    <source>
        <strain evidence="2 3">LCDC 91-0039</strain>
    </source>
</reference>
<proteinExistence type="predicted"/>
<feature type="transmembrane region" description="Helical" evidence="1">
    <location>
        <begin position="15"/>
        <end position="36"/>
    </location>
</feature>
<dbReference type="Proteomes" id="UP000075357">
    <property type="component" value="Unassembled WGS sequence"/>
</dbReference>
<dbReference type="PATRIC" id="fig|36807.3.peg.906"/>
<evidence type="ECO:0000313" key="2">
    <source>
        <dbReference type="EMBL" id="KXZ61016.1"/>
    </source>
</evidence>
<dbReference type="AlphaFoldDB" id="A0A150HFY4"/>
<organism evidence="2 3">
    <name type="scientific">Microbacterium laevaniformans</name>
    <dbReference type="NCBI Taxonomy" id="36807"/>
    <lineage>
        <taxon>Bacteria</taxon>
        <taxon>Bacillati</taxon>
        <taxon>Actinomycetota</taxon>
        <taxon>Actinomycetes</taxon>
        <taxon>Micrococcales</taxon>
        <taxon>Microbacteriaceae</taxon>
        <taxon>Microbacterium</taxon>
    </lineage>
</organism>
<evidence type="ECO:0008006" key="4">
    <source>
        <dbReference type="Google" id="ProtNLM"/>
    </source>
</evidence>
<sequence>MIRRCDDGGSATAEFAVIVPAVVLLIALTAGSLSAVGRLVRLEHAVAQAARLAARGETGRVAELVAAIADARVEAIAAEGDLVCVTASAVPGVPLPLPELSARSCALEGGR</sequence>
<accession>A0A150HFY4</accession>
<gene>
    <name evidence="2" type="ORF">Mlaev_00881</name>
</gene>
<dbReference type="STRING" id="36807.Mlaev_00881"/>
<keyword evidence="1" id="KW-0812">Transmembrane</keyword>
<dbReference type="RefSeq" id="WP_005051212.1">
    <property type="nucleotide sequence ID" value="NZ_LRAD01000024.1"/>
</dbReference>
<keyword evidence="3" id="KW-1185">Reference proteome</keyword>
<evidence type="ECO:0000313" key="3">
    <source>
        <dbReference type="Proteomes" id="UP000075357"/>
    </source>
</evidence>
<name>A0A150HFY4_9MICO</name>
<protein>
    <recommendedName>
        <fullName evidence="4">TadE-like protein</fullName>
    </recommendedName>
</protein>
<comment type="caution">
    <text evidence="2">The sequence shown here is derived from an EMBL/GenBank/DDBJ whole genome shotgun (WGS) entry which is preliminary data.</text>
</comment>
<keyword evidence="1" id="KW-1133">Transmembrane helix</keyword>
<evidence type="ECO:0000256" key="1">
    <source>
        <dbReference type="SAM" id="Phobius"/>
    </source>
</evidence>